<dbReference type="Gene3D" id="3.30.200.20">
    <property type="entry name" value="Phosphorylase Kinase, domain 1"/>
    <property type="match status" value="1"/>
</dbReference>
<dbReference type="AlphaFoldDB" id="A0A1W0A5T9"/>
<keyword evidence="3" id="KW-0418">Kinase</keyword>
<dbReference type="PRINTS" id="PR00109">
    <property type="entry name" value="TYRKINASE"/>
</dbReference>
<dbReference type="SUPFAM" id="SSF56112">
    <property type="entry name" value="Protein kinase-like (PK-like)"/>
    <property type="match status" value="1"/>
</dbReference>
<feature type="domain" description="Protein kinase" evidence="2">
    <location>
        <begin position="348"/>
        <end position="611"/>
    </location>
</feature>
<comment type="caution">
    <text evidence="3">The sequence shown here is derived from an EMBL/GenBank/DDBJ whole genome shotgun (WGS) entry which is preliminary data.</text>
</comment>
<dbReference type="InterPro" id="IPR032675">
    <property type="entry name" value="LRR_dom_sf"/>
</dbReference>
<evidence type="ECO:0000313" key="3">
    <source>
        <dbReference type="EMBL" id="OQS05551.1"/>
    </source>
</evidence>
<dbReference type="PROSITE" id="PS50011">
    <property type="entry name" value="PROTEIN_KINASE_DOM"/>
    <property type="match status" value="1"/>
</dbReference>
<sequence>MPQSHDRLSCPFNAFPSTLTTEKQYCQDNIPCVVDAQCVVLDSEPGKYSNLFHIANLKNWPTSELLIESSPDLSLDGLVLSNNLTEIGFVDCGLKTWPSEIVLPSGLLKLNLSQNRLTALPKNLPKTLESLSVDHNNIVFIDESIISVSNMSAQNNTMTSLSNVKFDSVNIKLGQSVSSLVNVTFTDRLQTIVCNGCDISNFIVDYESYQILSRSSVSASFGSIEFNQAACDAVFGTPRRLNDKLGSTVCVYGTPVEIMVEETGATSSSSSKSFIYIGAGAAVVIIVAIVAFLYCRKKKSPSSQATGGSGGGVFQPVQVKSDVSPSSSAKLASSLKELYALRIPYESIHLLERIAEGSSGEVWKGSYNSQVIAVKKLLQSKINYENVERFIDELKLMSRAKSPSIVSLIGVSWNVPTQVIGVIEYMNNGDLRDFLAQHTVEDVSWNFKLGVMKSIIDGIICLHRMHVIHRDLKSRNVLMDTEKGAKLTDFGVSRQETQETMTVGVGTYRWMAPEILEGSQYTVAADVYSFGMVLSELDTHLIPYSDKVGPKGRPLVDTTIIGMVMNGSIQPTFSEKCPAQVKNLAERCIKFEPSERPTAEDIARELKSMKL</sequence>
<dbReference type="STRING" id="74557.A0A1W0A5T9"/>
<dbReference type="InterPro" id="IPR051681">
    <property type="entry name" value="Ser/Thr_Kinases-Pseudokinases"/>
</dbReference>
<dbReference type="PROSITE" id="PS00108">
    <property type="entry name" value="PROTEIN_KINASE_ST"/>
    <property type="match status" value="1"/>
</dbReference>
<dbReference type="Pfam" id="PF00069">
    <property type="entry name" value="Pkinase"/>
    <property type="match status" value="1"/>
</dbReference>
<dbReference type="GO" id="GO:0004674">
    <property type="term" value="F:protein serine/threonine kinase activity"/>
    <property type="evidence" value="ECO:0007669"/>
    <property type="project" value="TreeGrafter"/>
</dbReference>
<feature type="transmembrane region" description="Helical" evidence="1">
    <location>
        <begin position="274"/>
        <end position="295"/>
    </location>
</feature>
<dbReference type="PANTHER" id="PTHR44329">
    <property type="entry name" value="SERINE/THREONINE-PROTEIN KINASE TNNI3K-RELATED"/>
    <property type="match status" value="1"/>
</dbReference>
<accession>A0A1W0A5T9</accession>
<keyword evidence="3" id="KW-0808">Transferase</keyword>
<dbReference type="SUPFAM" id="SSF52058">
    <property type="entry name" value="L domain-like"/>
    <property type="match status" value="1"/>
</dbReference>
<reference evidence="3 4" key="1">
    <citation type="journal article" date="2014" name="Genome Biol. Evol.">
        <title>The secreted proteins of Achlya hypogyna and Thraustotheca clavata identify the ancestral oomycete secretome and reveal gene acquisitions by horizontal gene transfer.</title>
        <authorList>
            <person name="Misner I."/>
            <person name="Blouin N."/>
            <person name="Leonard G."/>
            <person name="Richards T.A."/>
            <person name="Lane C.E."/>
        </authorList>
    </citation>
    <scope>NUCLEOTIDE SEQUENCE [LARGE SCALE GENOMIC DNA]</scope>
    <source>
        <strain evidence="3 4">ATCC 34112</strain>
    </source>
</reference>
<dbReference type="InterPro" id="IPR001245">
    <property type="entry name" value="Ser-Thr/Tyr_kinase_cat_dom"/>
</dbReference>
<evidence type="ECO:0000256" key="1">
    <source>
        <dbReference type="SAM" id="Phobius"/>
    </source>
</evidence>
<dbReference type="OrthoDB" id="73209at2759"/>
<dbReference type="InterPro" id="IPR000719">
    <property type="entry name" value="Prot_kinase_dom"/>
</dbReference>
<evidence type="ECO:0000313" key="4">
    <source>
        <dbReference type="Proteomes" id="UP000243217"/>
    </source>
</evidence>
<gene>
    <name evidence="3" type="ORF">THRCLA_02344</name>
</gene>
<dbReference type="GO" id="GO:0005524">
    <property type="term" value="F:ATP binding"/>
    <property type="evidence" value="ECO:0007669"/>
    <property type="project" value="InterPro"/>
</dbReference>
<dbReference type="InterPro" id="IPR011009">
    <property type="entry name" value="Kinase-like_dom_sf"/>
</dbReference>
<organism evidence="3 4">
    <name type="scientific">Thraustotheca clavata</name>
    <dbReference type="NCBI Taxonomy" id="74557"/>
    <lineage>
        <taxon>Eukaryota</taxon>
        <taxon>Sar</taxon>
        <taxon>Stramenopiles</taxon>
        <taxon>Oomycota</taxon>
        <taxon>Saprolegniomycetes</taxon>
        <taxon>Saprolegniales</taxon>
        <taxon>Achlyaceae</taxon>
        <taxon>Thraustotheca</taxon>
    </lineage>
</organism>
<keyword evidence="4" id="KW-1185">Reference proteome</keyword>
<evidence type="ECO:0000259" key="2">
    <source>
        <dbReference type="PROSITE" id="PS50011"/>
    </source>
</evidence>
<dbReference type="Gene3D" id="3.80.10.10">
    <property type="entry name" value="Ribonuclease Inhibitor"/>
    <property type="match status" value="1"/>
</dbReference>
<name>A0A1W0A5T9_9STRA</name>
<dbReference type="Proteomes" id="UP000243217">
    <property type="component" value="Unassembled WGS sequence"/>
</dbReference>
<keyword evidence="1" id="KW-0812">Transmembrane</keyword>
<dbReference type="EMBL" id="JNBS01000447">
    <property type="protein sequence ID" value="OQS05551.1"/>
    <property type="molecule type" value="Genomic_DNA"/>
</dbReference>
<dbReference type="PANTHER" id="PTHR44329:SF214">
    <property type="entry name" value="PROTEIN KINASE DOMAIN-CONTAINING PROTEIN"/>
    <property type="match status" value="1"/>
</dbReference>
<keyword evidence="1" id="KW-0472">Membrane</keyword>
<dbReference type="SMART" id="SM00220">
    <property type="entry name" value="S_TKc"/>
    <property type="match status" value="1"/>
</dbReference>
<proteinExistence type="predicted"/>
<dbReference type="Gene3D" id="1.10.510.10">
    <property type="entry name" value="Transferase(Phosphotransferase) domain 1"/>
    <property type="match status" value="1"/>
</dbReference>
<keyword evidence="1" id="KW-1133">Transmembrane helix</keyword>
<protein>
    <submittedName>
        <fullName evidence="3">Kinase</fullName>
    </submittedName>
</protein>
<dbReference type="InterPro" id="IPR008271">
    <property type="entry name" value="Ser/Thr_kinase_AS"/>
</dbReference>